<sequence>MLDGIKITGRAHLELKDEHGNVKESFDVTNLVSNAGRQWLWTSGCGTPPAQMGWMALGTGSTAPANTDVALQSEGASTRVATSSNGTISGTQSQWTCTWNAGIATGSWTEAGIFNSATTSAGTMLAHITFGTITKNSGDTLTITWTITLS</sequence>
<protein>
    <submittedName>
        <fullName evidence="1">Uncharacterized protein</fullName>
    </submittedName>
</protein>
<gene>
    <name evidence="1" type="ORF">VSR83_12300</name>
</gene>
<proteinExistence type="predicted"/>
<comment type="caution">
    <text evidence="1">The sequence shown here is derived from an EMBL/GenBank/DDBJ whole genome shotgun (WGS) entry which is preliminary data.</text>
</comment>
<keyword evidence="2" id="KW-1185">Reference proteome</keyword>
<dbReference type="Proteomes" id="UP001392318">
    <property type="component" value="Unassembled WGS sequence"/>
</dbReference>
<reference evidence="1" key="1">
    <citation type="submission" date="2024-01" db="EMBL/GenBank/DDBJ databases">
        <title>The diversity of rhizobia nodulating Mimosa spp. in eleven states of Brazil covering several biomes is determined by host plant, location, and edaphic factors.</title>
        <authorList>
            <person name="Rouws L."/>
            <person name="Barauna A."/>
            <person name="Beukes C."/>
            <person name="De Faria S.M."/>
            <person name="Gross E."/>
            <person name="Dos Reis Junior F.B."/>
            <person name="Simon M."/>
            <person name="Maluk M."/>
            <person name="Odee D.W."/>
            <person name="Kenicer G."/>
            <person name="Young J.P.W."/>
            <person name="Reis V.M."/>
            <person name="Zilli J."/>
            <person name="James E.K."/>
        </authorList>
    </citation>
    <scope>NUCLEOTIDE SEQUENCE</scope>
    <source>
        <strain evidence="1">JPY452</strain>
    </source>
</reference>
<name>A0ACC6RGZ2_9BURK</name>
<organism evidence="1 2">
    <name type="scientific">Paraburkholderia unamae</name>
    <dbReference type="NCBI Taxonomy" id="219649"/>
    <lineage>
        <taxon>Bacteria</taxon>
        <taxon>Pseudomonadati</taxon>
        <taxon>Pseudomonadota</taxon>
        <taxon>Betaproteobacteria</taxon>
        <taxon>Burkholderiales</taxon>
        <taxon>Burkholderiaceae</taxon>
        <taxon>Paraburkholderia</taxon>
    </lineage>
</organism>
<evidence type="ECO:0000313" key="1">
    <source>
        <dbReference type="EMBL" id="MEM5400864.1"/>
    </source>
</evidence>
<dbReference type="EMBL" id="JAYMRU010000007">
    <property type="protein sequence ID" value="MEM5400864.1"/>
    <property type="molecule type" value="Genomic_DNA"/>
</dbReference>
<accession>A0ACC6RGZ2</accession>
<evidence type="ECO:0000313" key="2">
    <source>
        <dbReference type="Proteomes" id="UP001392318"/>
    </source>
</evidence>